<gene>
    <name evidence="3" type="ORF">GOMPHAMPRED_002510</name>
</gene>
<dbReference type="Pfam" id="PF12825">
    <property type="entry name" value="DUF3818"/>
    <property type="match status" value="1"/>
</dbReference>
<dbReference type="PANTHER" id="PTHR47185">
    <property type="entry name" value="PX DOMAIN-CONTAINING PROTEIN YPR097W"/>
    <property type="match status" value="1"/>
</dbReference>
<sequence>MTSGNFVGPDKAPALERWVTATESLSLQEHKIRTPLQSNDSTQSIPRSGAILTGKQEHYLKRELISQQVVFEISELAHPTALQRFGAPFRSEFGEVAPVDSELPILRYIFVHHVRNFPFLDRAREKEFWQDKLQTVRLWDFLYVRTDENQFLELFANKHISSSEDRLEQTKRRKLALKAQKLVELMMVSGIPTASGYEERIRFSELEVVDRTANNQGIVVNEPEGQMINGWDVNVAAVRTTAVRRTVRYHSHAEFLLKVKRVGGSDYYVGHRYGDFVRLHKGVRTELAGKVLPPLPRKNKTNTSMFNWGGGGGEDDDASSVSSGSTAADQSISTKLSTSLHKRASSIGSNSARSSRRTSPRPSSDIGTQPATVTLYREDQRVSLRAFLRTLLQIPQVATTTAMEEFLNAPHIQLNQEELQDVERRKEMDRKRIEEQKQFYAIAQQRAAELDIYMERFRRDIVEKNGLSKLFAEIRVKEKISDLTVEYQKFAEWLRIEVAATLYHLFLAEDNSPELFTQAKRIHSMLPYTALKQVIRFANPALVMSGVLDLFLAQPFGSRSLAQRVLGLALSDGVKQFQKSMDSLAPRIGDPILCNKIESFCNAPEDIKNAIRQEADADQVDVIVAILRSESLSPALTAAQIGKIFNAYVAWNNAVENVDDEMKTGADLFAHLKQYLKLCTRKRDKSMMLSVIEESVTLQLFRDLFTIFYEPLIRVYKSANVYNSVTDFANFADDAIKVIERAQRQDISADPNQTVQAFIDLCARHEDDFYKFVHEVHIHDNGLFTQLMEWLEDILEFLRKGPAGGKLDMNALFQGAIEANQIDKAKAIDEINALITWQQARKRWHQDKTRQKMAADNTNGNGQELAPGANAFRSSDFGLDAADLQEYGYETSSEEEDEEEADNLEPIEAERKRRLKKQDHLRRTAGEPSKPEISEVLKLRESFNSMLRQVLAE</sequence>
<keyword evidence="4" id="KW-1185">Reference proteome</keyword>
<feature type="region of interest" description="Disordered" evidence="1">
    <location>
        <begin position="888"/>
        <end position="933"/>
    </location>
</feature>
<dbReference type="InterPro" id="IPR047168">
    <property type="entry name" value="LEC1-like"/>
</dbReference>
<feature type="compositionally biased region" description="Basic and acidic residues" evidence="1">
    <location>
        <begin position="921"/>
        <end position="933"/>
    </location>
</feature>
<proteinExistence type="predicted"/>
<dbReference type="EMBL" id="CAJPDQ010000018">
    <property type="protein sequence ID" value="CAF9922282.1"/>
    <property type="molecule type" value="Genomic_DNA"/>
</dbReference>
<dbReference type="InterPro" id="IPR036871">
    <property type="entry name" value="PX_dom_sf"/>
</dbReference>
<evidence type="ECO:0000256" key="1">
    <source>
        <dbReference type="SAM" id="MobiDB-lite"/>
    </source>
</evidence>
<dbReference type="Gene3D" id="3.30.1520.10">
    <property type="entry name" value="Phox-like domain"/>
    <property type="match status" value="1"/>
</dbReference>
<evidence type="ECO:0000313" key="4">
    <source>
        <dbReference type="Proteomes" id="UP000664169"/>
    </source>
</evidence>
<feature type="region of interest" description="Disordered" evidence="1">
    <location>
        <begin position="845"/>
        <end position="872"/>
    </location>
</feature>
<protein>
    <recommendedName>
        <fullName evidence="2">PX domain-containing protein</fullName>
    </recommendedName>
</protein>
<feature type="region of interest" description="Disordered" evidence="1">
    <location>
        <begin position="292"/>
        <end position="372"/>
    </location>
</feature>
<dbReference type="SUPFAM" id="SSF64268">
    <property type="entry name" value="PX domain"/>
    <property type="match status" value="1"/>
</dbReference>
<name>A0A8H3IBT2_9LECA</name>
<evidence type="ECO:0000313" key="3">
    <source>
        <dbReference type="EMBL" id="CAF9922282.1"/>
    </source>
</evidence>
<dbReference type="OrthoDB" id="2117459at2759"/>
<feature type="compositionally biased region" description="Low complexity" evidence="1">
    <location>
        <begin position="319"/>
        <end position="331"/>
    </location>
</feature>
<dbReference type="InterPro" id="IPR001683">
    <property type="entry name" value="PX_dom"/>
</dbReference>
<accession>A0A8H3IBT2</accession>
<feature type="compositionally biased region" description="Acidic residues" evidence="1">
    <location>
        <begin position="892"/>
        <end position="907"/>
    </location>
</feature>
<organism evidence="3 4">
    <name type="scientific">Gomphillus americanus</name>
    <dbReference type="NCBI Taxonomy" id="1940652"/>
    <lineage>
        <taxon>Eukaryota</taxon>
        <taxon>Fungi</taxon>
        <taxon>Dikarya</taxon>
        <taxon>Ascomycota</taxon>
        <taxon>Pezizomycotina</taxon>
        <taxon>Lecanoromycetes</taxon>
        <taxon>OSLEUM clade</taxon>
        <taxon>Ostropomycetidae</taxon>
        <taxon>Ostropales</taxon>
        <taxon>Graphidaceae</taxon>
        <taxon>Gomphilloideae</taxon>
        <taxon>Gomphillus</taxon>
    </lineage>
</organism>
<dbReference type="GO" id="GO:0035091">
    <property type="term" value="F:phosphatidylinositol binding"/>
    <property type="evidence" value="ECO:0007669"/>
    <property type="project" value="InterPro"/>
</dbReference>
<dbReference type="InterPro" id="IPR024555">
    <property type="entry name" value="PX-associated"/>
</dbReference>
<reference evidence="3" key="1">
    <citation type="submission" date="2021-03" db="EMBL/GenBank/DDBJ databases">
        <authorList>
            <person name="Tagirdzhanova G."/>
        </authorList>
    </citation>
    <scope>NUCLEOTIDE SEQUENCE</scope>
</reference>
<dbReference type="PANTHER" id="PTHR47185:SF1">
    <property type="entry name" value="PX DOMAIN-CONTAINING PROTEIN YPR097W"/>
    <property type="match status" value="1"/>
</dbReference>
<feature type="domain" description="PX" evidence="2">
    <location>
        <begin position="233"/>
        <end position="414"/>
    </location>
</feature>
<comment type="caution">
    <text evidence="3">The sequence shown here is derived from an EMBL/GenBank/DDBJ whole genome shotgun (WGS) entry which is preliminary data.</text>
</comment>
<evidence type="ECO:0000259" key="2">
    <source>
        <dbReference type="PROSITE" id="PS50195"/>
    </source>
</evidence>
<dbReference type="CDD" id="cd06869">
    <property type="entry name" value="PX_UP2_fungi"/>
    <property type="match status" value="1"/>
</dbReference>
<dbReference type="PROSITE" id="PS50195">
    <property type="entry name" value="PX"/>
    <property type="match status" value="1"/>
</dbReference>
<dbReference type="AlphaFoldDB" id="A0A8H3IBT2"/>
<dbReference type="Proteomes" id="UP000664169">
    <property type="component" value="Unassembled WGS sequence"/>
</dbReference>
<dbReference type="Pfam" id="PF12828">
    <property type="entry name" value="PXB"/>
    <property type="match status" value="1"/>
</dbReference>
<dbReference type="Pfam" id="PF00787">
    <property type="entry name" value="PX"/>
    <property type="match status" value="1"/>
</dbReference>
<dbReference type="InterPro" id="IPR024554">
    <property type="entry name" value="LEC1-like_C"/>
</dbReference>